<evidence type="ECO:0000313" key="3">
    <source>
        <dbReference type="Proteomes" id="UP000053144"/>
    </source>
</evidence>
<sequence length="152" mass="17626">NPDSKPSSLSARLSFVFDQINAIEKEGSQKHETSTKRFNAFEPDANPRTLEPPLSLDDETPLEPPPKKVVELVNPWLVWIQLMEMLVHQNYFDHRRMDEDKMVLDSGFNPPVVAKGFDFTKDFKSNHMACLNHGRDRFDILRFVQPRVLNSF</sequence>
<reference evidence="3" key="1">
    <citation type="journal article" date="2015" name="Proc. Natl. Acad. Sci. U.S.A.">
        <title>Genome sequencing of adzuki bean (Vigna angularis) provides insight into high starch and low fat accumulation and domestication.</title>
        <authorList>
            <person name="Yang K."/>
            <person name="Tian Z."/>
            <person name="Chen C."/>
            <person name="Luo L."/>
            <person name="Zhao B."/>
            <person name="Wang Z."/>
            <person name="Yu L."/>
            <person name="Li Y."/>
            <person name="Sun Y."/>
            <person name="Li W."/>
            <person name="Chen Y."/>
            <person name="Li Y."/>
            <person name="Zhang Y."/>
            <person name="Ai D."/>
            <person name="Zhao J."/>
            <person name="Shang C."/>
            <person name="Ma Y."/>
            <person name="Wu B."/>
            <person name="Wang M."/>
            <person name="Gao L."/>
            <person name="Sun D."/>
            <person name="Zhang P."/>
            <person name="Guo F."/>
            <person name="Wang W."/>
            <person name="Li Y."/>
            <person name="Wang J."/>
            <person name="Varshney R.K."/>
            <person name="Wang J."/>
            <person name="Ling H.Q."/>
            <person name="Wan P."/>
        </authorList>
    </citation>
    <scope>NUCLEOTIDE SEQUENCE</scope>
    <source>
        <strain evidence="3">cv. Jingnong 6</strain>
    </source>
</reference>
<feature type="compositionally biased region" description="Basic and acidic residues" evidence="1">
    <location>
        <begin position="26"/>
        <end position="35"/>
    </location>
</feature>
<evidence type="ECO:0000313" key="2">
    <source>
        <dbReference type="EMBL" id="KOM57200.1"/>
    </source>
</evidence>
<dbReference type="AlphaFoldDB" id="A0A0L9VQ59"/>
<dbReference type="OMA" id="VWIQLME"/>
<dbReference type="Gramene" id="KOM57200">
    <property type="protein sequence ID" value="KOM57200"/>
    <property type="gene ID" value="LR48_Vigan11g023200"/>
</dbReference>
<evidence type="ECO:0000256" key="1">
    <source>
        <dbReference type="SAM" id="MobiDB-lite"/>
    </source>
</evidence>
<protein>
    <submittedName>
        <fullName evidence="2">Uncharacterized protein</fullName>
    </submittedName>
</protein>
<accession>A0A0L9VQ59</accession>
<organism evidence="2 3">
    <name type="scientific">Phaseolus angularis</name>
    <name type="common">Azuki bean</name>
    <name type="synonym">Vigna angularis</name>
    <dbReference type="NCBI Taxonomy" id="3914"/>
    <lineage>
        <taxon>Eukaryota</taxon>
        <taxon>Viridiplantae</taxon>
        <taxon>Streptophyta</taxon>
        <taxon>Embryophyta</taxon>
        <taxon>Tracheophyta</taxon>
        <taxon>Spermatophyta</taxon>
        <taxon>Magnoliopsida</taxon>
        <taxon>eudicotyledons</taxon>
        <taxon>Gunneridae</taxon>
        <taxon>Pentapetalae</taxon>
        <taxon>rosids</taxon>
        <taxon>fabids</taxon>
        <taxon>Fabales</taxon>
        <taxon>Fabaceae</taxon>
        <taxon>Papilionoideae</taxon>
        <taxon>50 kb inversion clade</taxon>
        <taxon>NPAAA clade</taxon>
        <taxon>indigoferoid/millettioid clade</taxon>
        <taxon>Phaseoleae</taxon>
        <taxon>Vigna</taxon>
    </lineage>
</organism>
<gene>
    <name evidence="2" type="ORF">LR48_Vigan11g023200</name>
</gene>
<name>A0A0L9VQ59_PHAAN</name>
<feature type="region of interest" description="Disordered" evidence="1">
    <location>
        <begin position="26"/>
        <end position="65"/>
    </location>
</feature>
<feature type="non-terminal residue" evidence="2">
    <location>
        <position position="1"/>
    </location>
</feature>
<dbReference type="Proteomes" id="UP000053144">
    <property type="component" value="Chromosome 11"/>
</dbReference>
<proteinExistence type="predicted"/>
<dbReference type="EMBL" id="CM003381">
    <property type="protein sequence ID" value="KOM57200.1"/>
    <property type="molecule type" value="Genomic_DNA"/>
</dbReference>
<dbReference type="STRING" id="3914.A0A0L9VQ59"/>